<comment type="caution">
    <text evidence="2">The sequence shown here is derived from an EMBL/GenBank/DDBJ whole genome shotgun (WGS) entry which is preliminary data.</text>
</comment>
<dbReference type="AlphaFoldDB" id="A0A397UDC0"/>
<name>A0A397UDC0_9GLOM</name>
<keyword evidence="3" id="KW-1185">Reference proteome</keyword>
<evidence type="ECO:0000313" key="3">
    <source>
        <dbReference type="Proteomes" id="UP000266673"/>
    </source>
</evidence>
<protein>
    <submittedName>
        <fullName evidence="2">Uncharacterized protein</fullName>
    </submittedName>
</protein>
<dbReference type="Proteomes" id="UP000266673">
    <property type="component" value="Unassembled WGS sequence"/>
</dbReference>
<reference evidence="2 3" key="1">
    <citation type="submission" date="2018-06" db="EMBL/GenBank/DDBJ databases">
        <title>Comparative genomics reveals the genomic features of Rhizophagus irregularis, R. cerebriforme, R. diaphanum and Gigaspora rosea, and their symbiotic lifestyle signature.</title>
        <authorList>
            <person name="Morin E."/>
            <person name="San Clemente H."/>
            <person name="Chen E.C.H."/>
            <person name="De La Providencia I."/>
            <person name="Hainaut M."/>
            <person name="Kuo A."/>
            <person name="Kohler A."/>
            <person name="Murat C."/>
            <person name="Tang N."/>
            <person name="Roy S."/>
            <person name="Loubradou J."/>
            <person name="Henrissat B."/>
            <person name="Grigoriev I.V."/>
            <person name="Corradi N."/>
            <person name="Roux C."/>
            <person name="Martin F.M."/>
        </authorList>
    </citation>
    <scope>NUCLEOTIDE SEQUENCE [LARGE SCALE GENOMIC DNA]</scope>
    <source>
        <strain evidence="2 3">DAOM 194757</strain>
    </source>
</reference>
<feature type="region of interest" description="Disordered" evidence="1">
    <location>
        <begin position="1"/>
        <end position="35"/>
    </location>
</feature>
<accession>A0A397UDC0</accession>
<evidence type="ECO:0000313" key="2">
    <source>
        <dbReference type="EMBL" id="RIB08150.1"/>
    </source>
</evidence>
<organism evidence="2 3">
    <name type="scientific">Gigaspora rosea</name>
    <dbReference type="NCBI Taxonomy" id="44941"/>
    <lineage>
        <taxon>Eukaryota</taxon>
        <taxon>Fungi</taxon>
        <taxon>Fungi incertae sedis</taxon>
        <taxon>Mucoromycota</taxon>
        <taxon>Glomeromycotina</taxon>
        <taxon>Glomeromycetes</taxon>
        <taxon>Diversisporales</taxon>
        <taxon>Gigasporaceae</taxon>
        <taxon>Gigaspora</taxon>
    </lineage>
</organism>
<feature type="compositionally biased region" description="Polar residues" evidence="1">
    <location>
        <begin position="21"/>
        <end position="35"/>
    </location>
</feature>
<evidence type="ECO:0000256" key="1">
    <source>
        <dbReference type="SAM" id="MobiDB-lite"/>
    </source>
</evidence>
<gene>
    <name evidence="2" type="ORF">C2G38_2212391</name>
</gene>
<sequence>MPKVASSYKQKRAAKRRAIENGNSQEESSGKSNIEPTVEEFIEYENWQLTNYVSDKAYIQVFPDLEKRYEFITNLLEFYHTIFLLRKFDNELEMDDSS</sequence>
<proteinExistence type="predicted"/>
<dbReference type="EMBL" id="QKWP01001546">
    <property type="protein sequence ID" value="RIB08150.1"/>
    <property type="molecule type" value="Genomic_DNA"/>
</dbReference>
<dbReference type="OrthoDB" id="10545788at2759"/>